<feature type="transmembrane region" description="Helical" evidence="1">
    <location>
        <begin position="51"/>
        <end position="69"/>
    </location>
</feature>
<keyword evidence="1" id="KW-0812">Transmembrane</keyword>
<name>N9GA14_ACIHA</name>
<reference evidence="2 3" key="1">
    <citation type="submission" date="2013-02" db="EMBL/GenBank/DDBJ databases">
        <title>The Genome Sequence of Acinetobacter haemolyticus CIP 64.3.</title>
        <authorList>
            <consortium name="The Broad Institute Genome Sequencing Platform"/>
            <consortium name="The Broad Institute Genome Sequencing Center for Infectious Disease"/>
            <person name="Cerqueira G."/>
            <person name="Feldgarden M."/>
            <person name="Courvalin P."/>
            <person name="Perichon B."/>
            <person name="Grillot-Courvalin C."/>
            <person name="Clermont D."/>
            <person name="Rocha E."/>
            <person name="Yoon E.-J."/>
            <person name="Nemec A."/>
            <person name="Walker B."/>
            <person name="Young S.K."/>
            <person name="Zeng Q."/>
            <person name="Gargeya S."/>
            <person name="Fitzgerald M."/>
            <person name="Haas B."/>
            <person name="Abouelleil A."/>
            <person name="Alvarado L."/>
            <person name="Arachchi H.M."/>
            <person name="Berlin A.M."/>
            <person name="Chapman S.B."/>
            <person name="Dewar J."/>
            <person name="Goldberg J."/>
            <person name="Griggs A."/>
            <person name="Gujja S."/>
            <person name="Hansen M."/>
            <person name="Howarth C."/>
            <person name="Imamovic A."/>
            <person name="Larimer J."/>
            <person name="McCowan C."/>
            <person name="Murphy C."/>
            <person name="Neiman D."/>
            <person name="Pearson M."/>
            <person name="Priest M."/>
            <person name="Roberts A."/>
            <person name="Saif S."/>
            <person name="Shea T."/>
            <person name="Sisk P."/>
            <person name="Sykes S."/>
            <person name="Wortman J."/>
            <person name="Nusbaum C."/>
            <person name="Birren B."/>
        </authorList>
    </citation>
    <scope>NUCLEOTIDE SEQUENCE [LARGE SCALE GENOMIC DNA]</scope>
    <source>
        <strain evidence="2 3">CIP 64.3</strain>
    </source>
</reference>
<accession>N9GA14</accession>
<dbReference type="HOGENOM" id="CLU_1500412_0_0_6"/>
<organism evidence="2 3">
    <name type="scientific">Acinetobacter haemolyticus CIP 64.3 = MTCC 9819</name>
    <dbReference type="NCBI Taxonomy" id="1217659"/>
    <lineage>
        <taxon>Bacteria</taxon>
        <taxon>Pseudomonadati</taxon>
        <taxon>Pseudomonadota</taxon>
        <taxon>Gammaproteobacteria</taxon>
        <taxon>Moraxellales</taxon>
        <taxon>Moraxellaceae</taxon>
        <taxon>Acinetobacter</taxon>
    </lineage>
</organism>
<keyword evidence="1" id="KW-1133">Transmembrane helix</keyword>
<dbReference type="EMBL" id="APQQ01000030">
    <property type="protein sequence ID" value="ENW16350.1"/>
    <property type="molecule type" value="Genomic_DNA"/>
</dbReference>
<feature type="transmembrane region" description="Helical" evidence="1">
    <location>
        <begin position="159"/>
        <end position="176"/>
    </location>
</feature>
<gene>
    <name evidence="2" type="ORF">F927_02921</name>
</gene>
<comment type="caution">
    <text evidence="2">The sequence shown here is derived from an EMBL/GenBank/DDBJ whole genome shotgun (WGS) entry which is preliminary data.</text>
</comment>
<keyword evidence="3" id="KW-1185">Reference proteome</keyword>
<dbReference type="Pfam" id="PF25323">
    <property type="entry name" value="6TM_PilS"/>
    <property type="match status" value="1"/>
</dbReference>
<keyword evidence="1" id="KW-0472">Membrane</keyword>
<sequence>MLGKVASSVSQTIYQLGMWYSGYRLIISVCLLLIFLLTAEQLTTNYLYPTLYSYTLIVYIALNVSQLLFLKLFPAHVNKQLIAIFLVDVICLSTITFATGGPNLQLSLLYVIIIFASAILLNAQLSLVVTLLAVIMIVYQRFLGNLFDYNNLNHLSNSLLLVFLFLVVYAIGRIAVQRF</sequence>
<dbReference type="AlphaFoldDB" id="N9GA14"/>
<protein>
    <submittedName>
        <fullName evidence="2">Uncharacterized protein</fullName>
    </submittedName>
</protein>
<feature type="transmembrane region" description="Helical" evidence="1">
    <location>
        <begin position="20"/>
        <end position="39"/>
    </location>
</feature>
<feature type="transmembrane region" description="Helical" evidence="1">
    <location>
        <begin position="81"/>
        <end position="101"/>
    </location>
</feature>
<evidence type="ECO:0000313" key="3">
    <source>
        <dbReference type="Proteomes" id="UP000017667"/>
    </source>
</evidence>
<dbReference type="Proteomes" id="UP000017667">
    <property type="component" value="Unassembled WGS sequence"/>
</dbReference>
<proteinExistence type="predicted"/>
<dbReference type="PATRIC" id="fig|1217659.3.peg.2871"/>
<evidence type="ECO:0000313" key="2">
    <source>
        <dbReference type="EMBL" id="ENW16350.1"/>
    </source>
</evidence>
<evidence type="ECO:0000256" key="1">
    <source>
        <dbReference type="SAM" id="Phobius"/>
    </source>
</evidence>
<feature type="transmembrane region" description="Helical" evidence="1">
    <location>
        <begin position="108"/>
        <end position="139"/>
    </location>
</feature>